<keyword evidence="1" id="KW-0472">Membrane</keyword>
<dbReference type="GO" id="GO:0015473">
    <property type="term" value="F:fimbrial usher porin activity"/>
    <property type="evidence" value="ECO:0007669"/>
    <property type="project" value="InterPro"/>
</dbReference>
<dbReference type="Pfam" id="PF00577">
    <property type="entry name" value="Usher"/>
    <property type="match status" value="1"/>
</dbReference>
<dbReference type="HOGENOM" id="CLU_009120_6_0_6"/>
<organism evidence="4 5">
    <name type="scientific">Pseudomonas monteilii SB3101</name>
    <dbReference type="NCBI Taxonomy" id="1435058"/>
    <lineage>
        <taxon>Bacteria</taxon>
        <taxon>Pseudomonadati</taxon>
        <taxon>Pseudomonadota</taxon>
        <taxon>Gammaproteobacteria</taxon>
        <taxon>Pseudomonadales</taxon>
        <taxon>Pseudomonadaceae</taxon>
        <taxon>Pseudomonas</taxon>
    </lineage>
</organism>
<evidence type="ECO:0000313" key="4">
    <source>
        <dbReference type="EMBL" id="AHC87282.1"/>
    </source>
</evidence>
<dbReference type="Gene3D" id="2.60.40.2610">
    <property type="entry name" value="Outer membrane usher protein FimD, plug domain"/>
    <property type="match status" value="1"/>
</dbReference>
<keyword evidence="1" id="KW-0998">Cell outer membrane</keyword>
<evidence type="ECO:0000313" key="5">
    <source>
        <dbReference type="Proteomes" id="UP000018660"/>
    </source>
</evidence>
<dbReference type="EMBL" id="CP006979">
    <property type="protein sequence ID" value="AHC87282.1"/>
    <property type="molecule type" value="Genomic_DNA"/>
</dbReference>
<dbReference type="Proteomes" id="UP000018660">
    <property type="component" value="Chromosome"/>
</dbReference>
<keyword evidence="1" id="KW-1029">Fimbrium biogenesis</keyword>
<evidence type="ECO:0000259" key="3">
    <source>
        <dbReference type="Pfam" id="PF13953"/>
    </source>
</evidence>
<evidence type="ECO:0000256" key="1">
    <source>
        <dbReference type="RuleBase" id="RU003884"/>
    </source>
</evidence>
<protein>
    <submittedName>
        <fullName evidence="4">Fimbrial biogenesis outer membrane usher protein</fullName>
    </submittedName>
</protein>
<dbReference type="InterPro" id="IPR042186">
    <property type="entry name" value="FimD_plug_dom"/>
</dbReference>
<dbReference type="KEGG" id="pmot:X970_07655"/>
<dbReference type="PROSITE" id="PS01151">
    <property type="entry name" value="FIMBRIAL_USHER"/>
    <property type="match status" value="1"/>
</dbReference>
<comment type="subcellular location">
    <subcellularLocation>
        <location evidence="1">Cell outer membrane</location>
        <topology evidence="1">Multi-pass membrane protein</topology>
    </subcellularLocation>
</comment>
<gene>
    <name evidence="4" type="ORF">X970_07655</name>
</gene>
<dbReference type="Gene3D" id="2.60.40.2070">
    <property type="match status" value="1"/>
</dbReference>
<dbReference type="AlphaFoldDB" id="V9UXY6"/>
<feature type="chain" id="PRO_5004782447" evidence="2">
    <location>
        <begin position="23"/>
        <end position="805"/>
    </location>
</feature>
<dbReference type="PANTHER" id="PTHR30451">
    <property type="entry name" value="OUTER MEMBRANE USHER PROTEIN"/>
    <property type="match status" value="1"/>
</dbReference>
<proteinExistence type="inferred from homology"/>
<dbReference type="InterPro" id="IPR043142">
    <property type="entry name" value="PapC-like_C_sf"/>
</dbReference>
<keyword evidence="1" id="KW-0812">Transmembrane</keyword>
<dbReference type="InterPro" id="IPR025949">
    <property type="entry name" value="PapC-like_C"/>
</dbReference>
<feature type="signal peptide" evidence="2">
    <location>
        <begin position="1"/>
        <end position="22"/>
    </location>
</feature>
<keyword evidence="1" id="KW-0813">Transport</keyword>
<sequence length="805" mass="87571">MRWLTHRCCLGLALVGPGLVLADDLPPPPTEMSAIADATLYLELLVNQVPRAELVPVQQRAGQLYLDSEVLRAAGVSLPGNPQGEVALEAIVGMHADYDSQNQRLLLQVPPAWLPDQQLGDRNLYPASDARSSFGALFNYDLYLNDTDDGGSYLAAWNELRLFDSWGTFSSSGQWRQSFNGAPTDDMRQGFLRYDTTWRFTDEQRLLTYEAGDLVTGALPWTSSVRVGGLQLSRDFAVRPDLVTYPLPAFSGEAAVPTSLDLFINGYKSSTSELQPGPYTLTNVPFINGAGEAVVVTTDALGRQVSTTLPFYVTSSLLQQGLADYSVAAGSLRRDYGVRDFAYGPGVASASLRYGVSDVFTLETHAESAESLMLGGLGGNMRLGNFGVLNATLAQSRFDGDKGHQVALGYQYNSQRIGFSYQRLQRHGDYADLTRVDSRDIQLSQRSEQVTLSLNLNEYGNIGAGYFDVRAGDGTRTRLINLSYSRPLWGNSSVYLSANREVGDSQWAVQAQLVIPFDLHGTLALGMERSQQGETLQRVNYSRATPVGGGVGYNLGYAAGSERDAYRQADVTWRLQSVQLQAGLYGSSGEMTRWADASGSLVWMDAGLFAANRIDDAFVLVSTSGYADVPVRYENQEVGRTDADGHLLVPYSSGYYRGKYEIDPMGLPPDILAPEVEQRVAVRRGSGYLLEFPLRRVLAASLELVDAEQQVLKLGSRVTHAESGSQAVVGWDGLVYLENLTPHNRLLVELQGGGHCQVAFDLPESQGSIPLIGPLVCKWRPAGVVCGHAPCCCGRARPGPSARQC</sequence>
<comment type="similarity">
    <text evidence="1">Belongs to the fimbrial export usher family.</text>
</comment>
<dbReference type="PATRIC" id="fig|1435058.3.peg.1500"/>
<keyword evidence="2" id="KW-0732">Signal</keyword>
<dbReference type="GO" id="GO:0009279">
    <property type="term" value="C:cell outer membrane"/>
    <property type="evidence" value="ECO:0007669"/>
    <property type="project" value="UniProtKB-SubCell"/>
</dbReference>
<reference evidence="4 5" key="1">
    <citation type="submission" date="2013-12" db="EMBL/GenBank/DDBJ databases">
        <title>Complete Genomes of Pseudomonas monteilii SB3078 and SB3101, two Benzene, Toluene and Ethylbenzene Degrading Bacteria used for Bioaugmentation.</title>
        <authorList>
            <person name="Dueholm M.S."/>
            <person name="Albertsen M."/>
            <person name="D'Imperio S."/>
            <person name="Tale V.P."/>
            <person name="Lewis D."/>
            <person name="Nilsen P.H."/>
            <person name="Nielsen J.L."/>
        </authorList>
    </citation>
    <scope>NUCLEOTIDE SEQUENCE [LARGE SCALE GENOMIC DNA]</scope>
    <source>
        <strain evidence="4 5">SB3101</strain>
    </source>
</reference>
<dbReference type="Pfam" id="PF13953">
    <property type="entry name" value="PapC_C"/>
    <property type="match status" value="1"/>
</dbReference>
<dbReference type="InterPro" id="IPR000015">
    <property type="entry name" value="Fimb_usher"/>
</dbReference>
<accession>V9UXY6</accession>
<name>V9UXY6_9PSED</name>
<evidence type="ECO:0000256" key="2">
    <source>
        <dbReference type="SAM" id="SignalP"/>
    </source>
</evidence>
<feature type="domain" description="PapC-like C-terminal" evidence="3">
    <location>
        <begin position="702"/>
        <end position="764"/>
    </location>
</feature>
<dbReference type="Gene3D" id="2.60.40.3110">
    <property type="match status" value="1"/>
</dbReference>
<dbReference type="InterPro" id="IPR018030">
    <property type="entry name" value="Fimbrial_membr_usher_CS"/>
</dbReference>
<dbReference type="PANTHER" id="PTHR30451:SF5">
    <property type="entry name" value="SLR0019 PROTEIN"/>
    <property type="match status" value="1"/>
</dbReference>
<dbReference type="GO" id="GO:0009297">
    <property type="term" value="P:pilus assembly"/>
    <property type="evidence" value="ECO:0007669"/>
    <property type="project" value="InterPro"/>
</dbReference>